<keyword evidence="1" id="KW-0285">Flavoprotein</keyword>
<evidence type="ECO:0000256" key="1">
    <source>
        <dbReference type="ARBA" id="ARBA00022630"/>
    </source>
</evidence>
<evidence type="ECO:0000313" key="6">
    <source>
        <dbReference type="EMBL" id="TDY55894.1"/>
    </source>
</evidence>
<dbReference type="EMBL" id="SORI01000021">
    <property type="protein sequence ID" value="TDY55894.1"/>
    <property type="molecule type" value="Genomic_DNA"/>
</dbReference>
<dbReference type="Gene3D" id="3.50.50.60">
    <property type="entry name" value="FAD/NAD(P)-binding domain"/>
    <property type="match status" value="1"/>
</dbReference>
<dbReference type="GO" id="GO:0050660">
    <property type="term" value="F:flavin adenine dinucleotide binding"/>
    <property type="evidence" value="ECO:0007669"/>
    <property type="project" value="TreeGrafter"/>
</dbReference>
<dbReference type="Gene3D" id="3.90.700.10">
    <property type="entry name" value="Succinate dehydrogenase/fumarate reductase flavoprotein, catalytic domain"/>
    <property type="match status" value="1"/>
</dbReference>
<dbReference type="RefSeq" id="WP_166670181.1">
    <property type="nucleotide sequence ID" value="NZ_SORI01000021.1"/>
</dbReference>
<feature type="domain" description="FAD-dependent oxidoreductase 2 FAD-binding" evidence="4">
    <location>
        <begin position="5"/>
        <end position="370"/>
    </location>
</feature>
<name>A0A4R8M3Z8_9BACT</name>
<keyword evidence="7" id="KW-1185">Reference proteome</keyword>
<dbReference type="PIRSF" id="PIRSF000171">
    <property type="entry name" value="SDHA_APRA_LASPO"/>
    <property type="match status" value="1"/>
</dbReference>
<dbReference type="Pfam" id="PF02910">
    <property type="entry name" value="Succ_DH_flav_C"/>
    <property type="match status" value="1"/>
</dbReference>
<evidence type="ECO:0000256" key="3">
    <source>
        <dbReference type="PIRSR" id="PIRSR000171-1"/>
    </source>
</evidence>
<dbReference type="Gene3D" id="1.20.58.100">
    <property type="entry name" value="Fumarate reductase/succinate dehydrogenase flavoprotein-like, C-terminal domain"/>
    <property type="match status" value="1"/>
</dbReference>
<dbReference type="InterPro" id="IPR015939">
    <property type="entry name" value="Fum_Rdtase/Succ_DH_flav-like_C"/>
</dbReference>
<sequence>MKKKIIVVGAGGAGLTAAVAAAKKGAEVLLLSKTACGDANCTAYSGGLFSLSSGTVTPDDHFRRIVETGRGVNDQKLVRVLAEESEKSLRTLADWGVTLKISDSGHATVRKSAPSEIMGGGGLTRELTAIARAEGVSILENCAAMKILVGERGAEGLEWVNWKTGKQYRSPASAVILASGGGGRIYSRTDNPSRMTGDGYALALEAGLSLVDMEYVQFYPLGWKDSAFPLWMVGLTILDYIPVTDDIGREFLREAILSWGLSSGKEANYFARDKSAIFLSRHERQGGKTLLHLEDLGEEMLTIPDVRVSLMIDLPPERRTGPVELSPIQHYFTGGIPIDTGGRTALPGLYACGEVTGGVDGASRMGGNALTNIVTFGLRAGRFAAEEAAEGSTGDIAEIRAELSFLAPEGGIRPREARERLQAIVQEGLGPCRSGEGLRRCLSAMEEWKGSFPPLKAEGPMDLLHALEMKGLSCTAEAVAHAALLREESRGVHFRDDFPEEREEWVSRILVSAEKGKLKATREN</sequence>
<accession>A0A4R8M3Z8</accession>
<dbReference type="AlphaFoldDB" id="A0A4R8M3Z8"/>
<keyword evidence="2" id="KW-0560">Oxidoreductase</keyword>
<feature type="active site" description="Proton acceptor" evidence="3">
    <location>
        <position position="272"/>
    </location>
</feature>
<gene>
    <name evidence="6" type="ORF">C8D99_12119</name>
</gene>
<dbReference type="Proteomes" id="UP000295066">
    <property type="component" value="Unassembled WGS sequence"/>
</dbReference>
<dbReference type="SUPFAM" id="SSF46977">
    <property type="entry name" value="Succinate dehydrogenase/fumarate reductase flavoprotein C-terminal domain"/>
    <property type="match status" value="1"/>
</dbReference>
<dbReference type="InterPro" id="IPR027477">
    <property type="entry name" value="Succ_DH/fumarate_Rdtase_cat_sf"/>
</dbReference>
<dbReference type="GO" id="GO:0009061">
    <property type="term" value="P:anaerobic respiration"/>
    <property type="evidence" value="ECO:0007669"/>
    <property type="project" value="TreeGrafter"/>
</dbReference>
<dbReference type="InterPro" id="IPR003953">
    <property type="entry name" value="FAD-dep_OxRdtase_2_FAD-bd"/>
</dbReference>
<dbReference type="Pfam" id="PF00890">
    <property type="entry name" value="FAD_binding_2"/>
    <property type="match status" value="1"/>
</dbReference>
<protein>
    <submittedName>
        <fullName evidence="6">Succinate dehydrogenase / fumarate reductase flavoprotein subunit/fumarate reductase (CoM/CoB) subunit A</fullName>
    </submittedName>
</protein>
<evidence type="ECO:0000259" key="4">
    <source>
        <dbReference type="Pfam" id="PF00890"/>
    </source>
</evidence>
<dbReference type="InterPro" id="IPR030664">
    <property type="entry name" value="SdhA/FrdA/AprA"/>
</dbReference>
<dbReference type="InterPro" id="IPR036188">
    <property type="entry name" value="FAD/NAD-bd_sf"/>
</dbReference>
<dbReference type="PANTHER" id="PTHR11632:SF73">
    <property type="entry name" value="BLR3196 PROTEIN"/>
    <property type="match status" value="1"/>
</dbReference>
<proteinExistence type="predicted"/>
<feature type="domain" description="Fumarate reductase/succinate dehydrogenase flavoprotein-like C-terminal" evidence="5">
    <location>
        <begin position="418"/>
        <end position="514"/>
    </location>
</feature>
<dbReference type="GO" id="GO:0009055">
    <property type="term" value="F:electron transfer activity"/>
    <property type="evidence" value="ECO:0007669"/>
    <property type="project" value="TreeGrafter"/>
</dbReference>
<evidence type="ECO:0000313" key="7">
    <source>
        <dbReference type="Proteomes" id="UP000295066"/>
    </source>
</evidence>
<dbReference type="SUPFAM" id="SSF51905">
    <property type="entry name" value="FAD/NAD(P)-binding domain"/>
    <property type="match status" value="1"/>
</dbReference>
<dbReference type="GO" id="GO:0005886">
    <property type="term" value="C:plasma membrane"/>
    <property type="evidence" value="ECO:0007669"/>
    <property type="project" value="TreeGrafter"/>
</dbReference>
<dbReference type="PRINTS" id="PR00368">
    <property type="entry name" value="FADPNR"/>
</dbReference>
<dbReference type="PANTHER" id="PTHR11632">
    <property type="entry name" value="SUCCINATE DEHYDROGENASE 2 FLAVOPROTEIN SUBUNIT"/>
    <property type="match status" value="1"/>
</dbReference>
<comment type="caution">
    <text evidence="6">The sequence shown here is derived from an EMBL/GenBank/DDBJ whole genome shotgun (WGS) entry which is preliminary data.</text>
</comment>
<dbReference type="GO" id="GO:0000104">
    <property type="term" value="F:succinate dehydrogenase activity"/>
    <property type="evidence" value="ECO:0007669"/>
    <property type="project" value="TreeGrafter"/>
</dbReference>
<evidence type="ECO:0000259" key="5">
    <source>
        <dbReference type="Pfam" id="PF02910"/>
    </source>
</evidence>
<dbReference type="InterPro" id="IPR037099">
    <property type="entry name" value="Fum_R/Succ_DH_flav-like_C_sf"/>
</dbReference>
<organism evidence="6 7">
    <name type="scientific">Aminivibrio pyruvatiphilus</name>
    <dbReference type="NCBI Taxonomy" id="1005740"/>
    <lineage>
        <taxon>Bacteria</taxon>
        <taxon>Thermotogati</taxon>
        <taxon>Synergistota</taxon>
        <taxon>Synergistia</taxon>
        <taxon>Synergistales</taxon>
        <taxon>Aminobacteriaceae</taxon>
        <taxon>Aminivibrio</taxon>
    </lineage>
</organism>
<evidence type="ECO:0000256" key="2">
    <source>
        <dbReference type="ARBA" id="ARBA00023002"/>
    </source>
</evidence>
<dbReference type="PRINTS" id="PR00411">
    <property type="entry name" value="PNDRDTASEI"/>
</dbReference>
<reference evidence="6 7" key="1">
    <citation type="submission" date="2019-03" db="EMBL/GenBank/DDBJ databases">
        <title>Genomic Encyclopedia of Type Strains, Phase IV (KMG-IV): sequencing the most valuable type-strain genomes for metagenomic binning, comparative biology and taxonomic classification.</title>
        <authorList>
            <person name="Goeker M."/>
        </authorList>
    </citation>
    <scope>NUCLEOTIDE SEQUENCE [LARGE SCALE GENOMIC DNA]</scope>
    <source>
        <strain evidence="6 7">DSM 25964</strain>
    </source>
</reference>